<evidence type="ECO:0000259" key="5">
    <source>
        <dbReference type="Pfam" id="PF04542"/>
    </source>
</evidence>
<dbReference type="InterPro" id="IPR013324">
    <property type="entry name" value="RNA_pol_sigma_r3/r4-like"/>
</dbReference>
<dbReference type="InterPro" id="IPR007627">
    <property type="entry name" value="RNA_pol_sigma70_r2"/>
</dbReference>
<protein>
    <submittedName>
        <fullName evidence="7">Sigma-70 family RNA polymerase sigma factor</fullName>
    </submittedName>
</protein>
<keyword evidence="4" id="KW-0804">Transcription</keyword>
<dbReference type="RefSeq" id="WP_119747986.1">
    <property type="nucleotide sequence ID" value="NZ_QZCG01000005.1"/>
</dbReference>
<dbReference type="InterPro" id="IPR039425">
    <property type="entry name" value="RNA_pol_sigma-70-like"/>
</dbReference>
<accession>A0A418SY74</accession>
<dbReference type="InterPro" id="IPR014284">
    <property type="entry name" value="RNA_pol_sigma-70_dom"/>
</dbReference>
<feature type="domain" description="RNA polymerase sigma factor 70 region 4 type 2" evidence="6">
    <location>
        <begin position="106"/>
        <end position="156"/>
    </location>
</feature>
<dbReference type="AlphaFoldDB" id="A0A418SY74"/>
<organism evidence="7 8">
    <name type="scientific">Paracoccus onubensis</name>
    <dbReference type="NCBI Taxonomy" id="1675788"/>
    <lineage>
        <taxon>Bacteria</taxon>
        <taxon>Pseudomonadati</taxon>
        <taxon>Pseudomonadota</taxon>
        <taxon>Alphaproteobacteria</taxon>
        <taxon>Rhodobacterales</taxon>
        <taxon>Paracoccaceae</taxon>
        <taxon>Paracoccus</taxon>
    </lineage>
</organism>
<reference evidence="8" key="1">
    <citation type="submission" date="2018-09" db="EMBL/GenBank/DDBJ databases">
        <title>Acidovorax cavernicola nov. sp. isolated from Gruta de las Maravillas (Aracena, Spain).</title>
        <authorList>
            <person name="Jurado V."/>
            <person name="Gutierrez-Patricio S."/>
            <person name="Gonzalez-Pimentel J.L."/>
            <person name="Miller A.Z."/>
            <person name="Laiz L."/>
            <person name="Saiz-Jimenez C."/>
        </authorList>
    </citation>
    <scope>NUCLEOTIDE SEQUENCE [LARGE SCALE GENOMIC DNA]</scope>
    <source>
        <strain evidence="8">1011MAR3C25</strain>
    </source>
</reference>
<dbReference type="EMBL" id="QZCG01000005">
    <property type="protein sequence ID" value="RJE85860.1"/>
    <property type="molecule type" value="Genomic_DNA"/>
</dbReference>
<sequence>MAWDIQTLFRRYAGELTGSLRRGGMSDDMASDITQDAFLRMMTAKPGGEAHNPRAYLYRIARNLVIDHERRGRTVTIQHIGDQALHQIADPAPGAETIIYDRQRIRIVIRTLAELPERTQLAFRLHRLDGLSNAEIGQRIGLSTTQTWILIRDAYRHIRDRLRDV</sequence>
<evidence type="ECO:0000313" key="7">
    <source>
        <dbReference type="EMBL" id="RJE85860.1"/>
    </source>
</evidence>
<keyword evidence="8" id="KW-1185">Reference proteome</keyword>
<evidence type="ECO:0000259" key="6">
    <source>
        <dbReference type="Pfam" id="PF08281"/>
    </source>
</evidence>
<keyword evidence="2" id="KW-0805">Transcription regulation</keyword>
<comment type="similarity">
    <text evidence="1">Belongs to the sigma-70 factor family. ECF subfamily.</text>
</comment>
<feature type="domain" description="RNA polymerase sigma-70 region 2" evidence="5">
    <location>
        <begin position="8"/>
        <end position="72"/>
    </location>
</feature>
<dbReference type="Gene3D" id="1.10.10.10">
    <property type="entry name" value="Winged helix-like DNA-binding domain superfamily/Winged helix DNA-binding domain"/>
    <property type="match status" value="1"/>
</dbReference>
<dbReference type="GO" id="GO:0006352">
    <property type="term" value="P:DNA-templated transcription initiation"/>
    <property type="evidence" value="ECO:0007669"/>
    <property type="project" value="InterPro"/>
</dbReference>
<dbReference type="PANTHER" id="PTHR43133">
    <property type="entry name" value="RNA POLYMERASE ECF-TYPE SIGMA FACTO"/>
    <property type="match status" value="1"/>
</dbReference>
<comment type="caution">
    <text evidence="7">The sequence shown here is derived from an EMBL/GenBank/DDBJ whole genome shotgun (WGS) entry which is preliminary data.</text>
</comment>
<dbReference type="InterPro" id="IPR013249">
    <property type="entry name" value="RNA_pol_sigma70_r4_t2"/>
</dbReference>
<evidence type="ECO:0000256" key="2">
    <source>
        <dbReference type="ARBA" id="ARBA00023015"/>
    </source>
</evidence>
<dbReference type="OrthoDB" id="9794372at2"/>
<dbReference type="GO" id="GO:0016987">
    <property type="term" value="F:sigma factor activity"/>
    <property type="evidence" value="ECO:0007669"/>
    <property type="project" value="UniProtKB-KW"/>
</dbReference>
<dbReference type="PANTHER" id="PTHR43133:SF63">
    <property type="entry name" value="RNA POLYMERASE SIGMA FACTOR FECI-RELATED"/>
    <property type="match status" value="1"/>
</dbReference>
<dbReference type="Gene3D" id="1.10.1740.10">
    <property type="match status" value="1"/>
</dbReference>
<evidence type="ECO:0000256" key="3">
    <source>
        <dbReference type="ARBA" id="ARBA00023082"/>
    </source>
</evidence>
<gene>
    <name evidence="7" type="ORF">D3P04_08910</name>
</gene>
<dbReference type="SUPFAM" id="SSF88659">
    <property type="entry name" value="Sigma3 and sigma4 domains of RNA polymerase sigma factors"/>
    <property type="match status" value="1"/>
</dbReference>
<evidence type="ECO:0000313" key="8">
    <source>
        <dbReference type="Proteomes" id="UP000284202"/>
    </source>
</evidence>
<dbReference type="SUPFAM" id="SSF88946">
    <property type="entry name" value="Sigma2 domain of RNA polymerase sigma factors"/>
    <property type="match status" value="1"/>
</dbReference>
<dbReference type="Proteomes" id="UP000284202">
    <property type="component" value="Unassembled WGS sequence"/>
</dbReference>
<keyword evidence="3" id="KW-0731">Sigma factor</keyword>
<dbReference type="NCBIfam" id="TIGR02937">
    <property type="entry name" value="sigma70-ECF"/>
    <property type="match status" value="1"/>
</dbReference>
<evidence type="ECO:0000256" key="1">
    <source>
        <dbReference type="ARBA" id="ARBA00010641"/>
    </source>
</evidence>
<name>A0A418SY74_9RHOB</name>
<dbReference type="Pfam" id="PF04542">
    <property type="entry name" value="Sigma70_r2"/>
    <property type="match status" value="1"/>
</dbReference>
<dbReference type="InterPro" id="IPR013325">
    <property type="entry name" value="RNA_pol_sigma_r2"/>
</dbReference>
<dbReference type="Pfam" id="PF08281">
    <property type="entry name" value="Sigma70_r4_2"/>
    <property type="match status" value="1"/>
</dbReference>
<proteinExistence type="inferred from homology"/>
<evidence type="ECO:0000256" key="4">
    <source>
        <dbReference type="ARBA" id="ARBA00023163"/>
    </source>
</evidence>
<dbReference type="GO" id="GO:0003677">
    <property type="term" value="F:DNA binding"/>
    <property type="evidence" value="ECO:0007669"/>
    <property type="project" value="InterPro"/>
</dbReference>
<dbReference type="InterPro" id="IPR036388">
    <property type="entry name" value="WH-like_DNA-bd_sf"/>
</dbReference>